<evidence type="ECO:0000256" key="1">
    <source>
        <dbReference type="SAM" id="MobiDB-lite"/>
    </source>
</evidence>
<organism evidence="2">
    <name type="scientific">Daphnia magna</name>
    <dbReference type="NCBI Taxonomy" id="35525"/>
    <lineage>
        <taxon>Eukaryota</taxon>
        <taxon>Metazoa</taxon>
        <taxon>Ecdysozoa</taxon>
        <taxon>Arthropoda</taxon>
        <taxon>Crustacea</taxon>
        <taxon>Branchiopoda</taxon>
        <taxon>Diplostraca</taxon>
        <taxon>Cladocera</taxon>
        <taxon>Anomopoda</taxon>
        <taxon>Daphniidae</taxon>
        <taxon>Daphnia</taxon>
    </lineage>
</organism>
<dbReference type="AlphaFoldDB" id="A0A0P5Q5P1"/>
<evidence type="ECO:0000313" key="2">
    <source>
        <dbReference type="EMBL" id="JAN16925.1"/>
    </source>
</evidence>
<name>A0A0P5Q5P1_9CRUS</name>
<sequence length="352" mass="40126">MATDLNSSRSGRLFTLLGGLRLIPTFGRQHVASRPSSRPSDTYHRQYYRPSNMYSQRPFQNTRPPPYRLLPSARPRTSQVTTWLERLFPARHQPPTRPKLFTIQQSPSTTPALAPIATTLNYQPILEQQSLLTTPVHSTLMSTQEHILERMSLNSSPNRLSMFTHQQTTLQPFQETTSQLEQEPMLRLFQPTTPLPSKPITWTLDTMREQPTTPTPTRRSTTLRLLALNTMPRTLATTPKAFQSTTASSSMLLEAMSTSRTSLSIATSTRRPLLSITTPTWQQEQPRSVRSVRLTFSTLLKRFVRLALLVISVFEKPFLSLLKHPCSTCLNTDAICHVCFFRSRLYRCLPTS</sequence>
<dbReference type="EMBL" id="GDIQ01077812">
    <property type="protein sequence ID" value="JAN16925.1"/>
    <property type="molecule type" value="Transcribed_RNA"/>
</dbReference>
<feature type="region of interest" description="Disordered" evidence="1">
    <location>
        <begin position="50"/>
        <end position="74"/>
    </location>
</feature>
<feature type="compositionally biased region" description="Polar residues" evidence="1">
    <location>
        <begin position="52"/>
        <end position="62"/>
    </location>
</feature>
<proteinExistence type="predicted"/>
<protein>
    <submittedName>
        <fullName evidence="2">Uncharacterized protein</fullName>
    </submittedName>
</protein>
<accession>A0A0P5Q5P1</accession>
<reference evidence="2" key="1">
    <citation type="submission" date="2015-10" db="EMBL/GenBank/DDBJ databases">
        <title>EvidentialGene: Evidence-directed Construction of Complete mRNA Transcriptomes without Genomes.</title>
        <authorList>
            <person name="Gilbert D.G."/>
        </authorList>
    </citation>
    <scope>NUCLEOTIDE SEQUENCE</scope>
</reference>